<evidence type="ECO:0000259" key="2">
    <source>
        <dbReference type="Pfam" id="PF13590"/>
    </source>
</evidence>
<dbReference type="PROSITE" id="PS51257">
    <property type="entry name" value="PROKAR_LIPOPROTEIN"/>
    <property type="match status" value="1"/>
</dbReference>
<feature type="chain" id="PRO_5015528561" description="DUF4136 domain-containing protein" evidence="1">
    <location>
        <begin position="19"/>
        <end position="171"/>
    </location>
</feature>
<sequence length="171" mass="19441">MKYLLIVFGFFLMSCSSAKVITDFDDKTDFEKFKTYGFYENVGKDLNDLDIKRILKIIDTTLQQKGLTFSETPDFFIDFNIEKSAEVARNTVAVGFGNAGPNSIFGVSGGIPIGSKKIREVLTIEFLTPIKEELFWKASLESTVKEKRLPQEKEVYFQLIVPKVLSKYPPK</sequence>
<dbReference type="InterPro" id="IPR025411">
    <property type="entry name" value="DUF4136"/>
</dbReference>
<gene>
    <name evidence="3" type="ORF">BTO13_06935</name>
</gene>
<dbReference type="Gene3D" id="3.30.160.670">
    <property type="match status" value="1"/>
</dbReference>
<feature type="signal peptide" evidence="1">
    <location>
        <begin position="1"/>
        <end position="18"/>
    </location>
</feature>
<dbReference type="EMBL" id="MSCL01000001">
    <property type="protein sequence ID" value="PQJ74998.1"/>
    <property type="molecule type" value="Genomic_DNA"/>
</dbReference>
<comment type="caution">
    <text evidence="3">The sequence shown here is derived from an EMBL/GenBank/DDBJ whole genome shotgun (WGS) entry which is preliminary data.</text>
</comment>
<name>A0A2S7WBJ1_9FLAO</name>
<accession>A0A2S7WBJ1</accession>
<protein>
    <recommendedName>
        <fullName evidence="2">DUF4136 domain-containing protein</fullName>
    </recommendedName>
</protein>
<keyword evidence="4" id="KW-1185">Reference proteome</keyword>
<evidence type="ECO:0000313" key="4">
    <source>
        <dbReference type="Proteomes" id="UP000237608"/>
    </source>
</evidence>
<organism evidence="3 4">
    <name type="scientific">Polaribacter gangjinensis</name>
    <dbReference type="NCBI Taxonomy" id="574710"/>
    <lineage>
        <taxon>Bacteria</taxon>
        <taxon>Pseudomonadati</taxon>
        <taxon>Bacteroidota</taxon>
        <taxon>Flavobacteriia</taxon>
        <taxon>Flavobacteriales</taxon>
        <taxon>Flavobacteriaceae</taxon>
    </lineage>
</organism>
<dbReference type="RefSeq" id="WP_105046139.1">
    <property type="nucleotide sequence ID" value="NZ_CP150662.1"/>
</dbReference>
<proteinExistence type="predicted"/>
<dbReference type="AlphaFoldDB" id="A0A2S7WBJ1"/>
<reference evidence="3 4" key="1">
    <citation type="submission" date="2016-12" db="EMBL/GenBank/DDBJ databases">
        <title>Trade-off between light-utilization and light-protection in marine flavobacteria.</title>
        <authorList>
            <person name="Kumagai Y."/>
            <person name="Yoshizawa S."/>
            <person name="Kogure K."/>
            <person name="Iwasaki W."/>
        </authorList>
    </citation>
    <scope>NUCLEOTIDE SEQUENCE [LARGE SCALE GENOMIC DNA]</scope>
    <source>
        <strain evidence="3 4">KCTC 22729</strain>
    </source>
</reference>
<dbReference type="Proteomes" id="UP000237608">
    <property type="component" value="Unassembled WGS sequence"/>
</dbReference>
<evidence type="ECO:0000256" key="1">
    <source>
        <dbReference type="SAM" id="SignalP"/>
    </source>
</evidence>
<feature type="domain" description="DUF4136" evidence="2">
    <location>
        <begin position="20"/>
        <end position="170"/>
    </location>
</feature>
<evidence type="ECO:0000313" key="3">
    <source>
        <dbReference type="EMBL" id="PQJ74998.1"/>
    </source>
</evidence>
<dbReference type="OrthoDB" id="1430233at2"/>
<keyword evidence="1" id="KW-0732">Signal</keyword>
<dbReference type="Pfam" id="PF13590">
    <property type="entry name" value="DUF4136"/>
    <property type="match status" value="1"/>
</dbReference>